<dbReference type="GO" id="GO:0005524">
    <property type="term" value="F:ATP binding"/>
    <property type="evidence" value="ECO:0007669"/>
    <property type="project" value="UniProtKB-KW"/>
</dbReference>
<dbReference type="GO" id="GO:0004525">
    <property type="term" value="F:ribonuclease III activity"/>
    <property type="evidence" value="ECO:0007669"/>
    <property type="project" value="InterPro"/>
</dbReference>
<keyword evidence="15" id="KW-1185">Reference proteome</keyword>
<dbReference type="PROSITE" id="PS51192">
    <property type="entry name" value="HELICASE_ATP_BIND_1"/>
    <property type="match status" value="1"/>
</dbReference>
<dbReference type="EMBL" id="LNZH02000201">
    <property type="protein sequence ID" value="OCB86562.1"/>
    <property type="molecule type" value="Genomic_DNA"/>
</dbReference>
<comment type="cofactor">
    <cofactor evidence="1">
        <name>Mg(2+)</name>
        <dbReference type="ChEBI" id="CHEBI:18420"/>
    </cofactor>
</comment>
<evidence type="ECO:0000259" key="10">
    <source>
        <dbReference type="PROSITE" id="PS50142"/>
    </source>
</evidence>
<dbReference type="InterPro" id="IPR038248">
    <property type="entry name" value="Dicer_dimer_sf"/>
</dbReference>
<dbReference type="SMART" id="SM00490">
    <property type="entry name" value="HELICc"/>
    <property type="match status" value="1"/>
</dbReference>
<dbReference type="GO" id="GO:0006396">
    <property type="term" value="P:RNA processing"/>
    <property type="evidence" value="ECO:0007669"/>
    <property type="project" value="InterPro"/>
</dbReference>
<dbReference type="InterPro" id="IPR027417">
    <property type="entry name" value="P-loop_NTPase"/>
</dbReference>
<keyword evidence="5" id="KW-0347">Helicase</keyword>
<dbReference type="CDD" id="cd18034">
    <property type="entry name" value="DEXHc_dicer"/>
    <property type="match status" value="1"/>
</dbReference>
<dbReference type="PROSITE" id="PS51194">
    <property type="entry name" value="HELICASE_CTER"/>
    <property type="match status" value="1"/>
</dbReference>
<evidence type="ECO:0000256" key="5">
    <source>
        <dbReference type="ARBA" id="ARBA00022806"/>
    </source>
</evidence>
<dbReference type="InterPro" id="IPR001650">
    <property type="entry name" value="Helicase_C-like"/>
</dbReference>
<feature type="region of interest" description="Disordered" evidence="9">
    <location>
        <begin position="513"/>
        <end position="538"/>
    </location>
</feature>
<dbReference type="SUPFAM" id="SSF69065">
    <property type="entry name" value="RNase III domain-like"/>
    <property type="match status" value="2"/>
</dbReference>
<accession>A0A9Q5HV39</accession>
<evidence type="ECO:0000313" key="14">
    <source>
        <dbReference type="EMBL" id="OCB86562.1"/>
    </source>
</evidence>
<dbReference type="Proteomes" id="UP000757232">
    <property type="component" value="Unassembled WGS sequence"/>
</dbReference>
<evidence type="ECO:0000256" key="2">
    <source>
        <dbReference type="ARBA" id="ARBA00022737"/>
    </source>
</evidence>
<feature type="domain" description="Helicase ATP-binding" evidence="11">
    <location>
        <begin position="19"/>
        <end position="192"/>
    </location>
</feature>
<keyword evidence="2" id="KW-0677">Repeat</keyword>
<dbReference type="GO" id="GO:0004386">
    <property type="term" value="F:helicase activity"/>
    <property type="evidence" value="ECO:0007669"/>
    <property type="project" value="UniProtKB-KW"/>
</dbReference>
<dbReference type="PANTHER" id="PTHR14950:SF37">
    <property type="entry name" value="ENDORIBONUCLEASE DICER"/>
    <property type="match status" value="1"/>
</dbReference>
<name>A0A9Q5HV39_SANBA</name>
<evidence type="ECO:0000256" key="7">
    <source>
        <dbReference type="ARBA" id="ARBA00035116"/>
    </source>
</evidence>
<dbReference type="InterPro" id="IPR000999">
    <property type="entry name" value="RNase_III_dom"/>
</dbReference>
<evidence type="ECO:0008006" key="16">
    <source>
        <dbReference type="Google" id="ProtNLM"/>
    </source>
</evidence>
<dbReference type="InterPro" id="IPR036389">
    <property type="entry name" value="RNase_III_sf"/>
</dbReference>
<feature type="compositionally biased region" description="Acidic residues" evidence="9">
    <location>
        <begin position="523"/>
        <end position="537"/>
    </location>
</feature>
<feature type="compositionally biased region" description="Polar residues" evidence="9">
    <location>
        <begin position="513"/>
        <end position="522"/>
    </location>
</feature>
<evidence type="ECO:0000256" key="6">
    <source>
        <dbReference type="ARBA" id="ARBA00022840"/>
    </source>
</evidence>
<dbReference type="GO" id="GO:0003723">
    <property type="term" value="F:RNA binding"/>
    <property type="evidence" value="ECO:0007669"/>
    <property type="project" value="UniProtKB-UniRule"/>
</dbReference>
<dbReference type="InterPro" id="IPR011545">
    <property type="entry name" value="DEAD/DEAH_box_helicase_dom"/>
</dbReference>
<dbReference type="SUPFAM" id="SSF54768">
    <property type="entry name" value="dsRNA-binding domain-like"/>
    <property type="match status" value="1"/>
</dbReference>
<organism evidence="14 15">
    <name type="scientific">Sanghuangporus baumii</name>
    <name type="common">Phellinus baumii</name>
    <dbReference type="NCBI Taxonomy" id="108892"/>
    <lineage>
        <taxon>Eukaryota</taxon>
        <taxon>Fungi</taxon>
        <taxon>Dikarya</taxon>
        <taxon>Basidiomycota</taxon>
        <taxon>Agaricomycotina</taxon>
        <taxon>Agaricomycetes</taxon>
        <taxon>Hymenochaetales</taxon>
        <taxon>Hymenochaetaceae</taxon>
        <taxon>Sanghuangporus</taxon>
    </lineage>
</organism>
<feature type="domain" description="RNase III" evidence="10">
    <location>
        <begin position="938"/>
        <end position="1086"/>
    </location>
</feature>
<dbReference type="InterPro" id="IPR005034">
    <property type="entry name" value="Dicer_dimerisation"/>
</dbReference>
<dbReference type="SMART" id="SM00487">
    <property type="entry name" value="DEXDc"/>
    <property type="match status" value="1"/>
</dbReference>
<evidence type="ECO:0000256" key="8">
    <source>
        <dbReference type="PROSITE-ProRule" id="PRU00657"/>
    </source>
</evidence>
<proteinExistence type="inferred from homology"/>
<dbReference type="Gene3D" id="1.10.1520.10">
    <property type="entry name" value="Ribonuclease III domain"/>
    <property type="match status" value="2"/>
</dbReference>
<dbReference type="GO" id="GO:0031047">
    <property type="term" value="P:regulatory ncRNA-mediated gene silencing"/>
    <property type="evidence" value="ECO:0007669"/>
    <property type="project" value="UniProtKB-ARBA"/>
</dbReference>
<dbReference type="PROSITE" id="PS51327">
    <property type="entry name" value="DICER_DSRBF"/>
    <property type="match status" value="1"/>
</dbReference>
<feature type="domain" description="RNase III" evidence="10">
    <location>
        <begin position="1123"/>
        <end position="1271"/>
    </location>
</feature>
<dbReference type="Gene3D" id="3.40.50.300">
    <property type="entry name" value="P-loop containing nucleotide triphosphate hydrolases"/>
    <property type="match status" value="2"/>
</dbReference>
<gene>
    <name evidence="14" type="ORF">A7U60_g6458</name>
</gene>
<evidence type="ECO:0000256" key="3">
    <source>
        <dbReference type="ARBA" id="ARBA00022741"/>
    </source>
</evidence>
<protein>
    <recommendedName>
        <fullName evidence="16">Dicer-like protein 1</fullName>
    </recommendedName>
</protein>
<evidence type="ECO:0000256" key="4">
    <source>
        <dbReference type="ARBA" id="ARBA00022801"/>
    </source>
</evidence>
<sequence length="1469" mass="164669">MSCADEYLKLFPRKYQEEIFQQARNENVIAALETGSGKTLIAALLVKWVMAQPSLVGKKAIFLVPKVPLVDQQRSFLSEQTPLVVRGYTGAMGVEAWNKGRWDLEFTQSDCLVMTAQIFKDILVHGYWTMDRVSLLIFDECHHTQKNHPYRMIMTDFYASCREKPKVFGMTASPVWNSKKPEASIRDLQKNMSSKVIAVREHAESLGQHVNRPVEIIATFSSAAGDRYVTYYKPTLWERLQSDDLVTMKQLNVEGFRRRQEYTLESAGPAGADYFVLMHAKKVVEDYASPQATVVYSISSSPGRRKSITKKNSIITELPAQLENLRQVVSTFEQRLLLDKRPFPPDWVSPKLQATVDILAKHRSETFQGIIFVSQRQLAVTLSWILSRLPETKDWVRCGELTGHGDSSAVYSEGAKGMGLSAQREVVQSFKNKKLNLLITTSVGEEGLDFPACELVIRYDSAQHMVGYVQSRGRARQQQSTFVVLINENDLTEIARYQTFQRTEPELKAVYRSMNSPTSSTDMDPEDTSEAIEDDPQDLATRESYTIPSTGATLTYSSAIQLLNHLCSLIPRDAYTTAMRPKYSGDFAATLRLPRALPLPGDKLTFRGPLKRTKREAKRAVAFMAVRELHLLGVFDDHFSPIVAQKGECIEDADGRPISKVSDVAVMMDVMVASPWKSGPPWYLHSLCIDGVARAGIVCGNVLPEVDVMVRGKHVQTRHSSALLLNLAPSQVDILDRFTKMGIWWCITASPIGLPMACYLVPLNSFEAIDWPGIEKVVVDERGSADWSGVTEEHRGQILVMNWRRTGRPLRFICIRHDISLYDRPHLEDTLQSCDNYIDYFECVYPIRAKSPENSAHFPPPSGRIFEVQRLSRYRSSSYDLDAFKTHETQLGRIHEEEPPGSLLVPESFCRWVALDKDIVDAFQVFAPVCQRICDIFRARIARRYLKYPPIPDNLMIEALTLPCAMENFNNQRLETIGDSVLKLSVVVYTFNHFPTKHEGQLTALKSNSVSNRLLLARAKEAHLERFLSCEPRNLRTWSFFMPAKTDSGTCVMDGEEVALARRSFPRRSLQDCMEASLGAAYVTGGIEMALQTGAALGLCFGGPIPWPVRYPCSETIPPAAIFSKLQKDLQYTFRNGNLLVEAVKHPSFDSNEGGSCYQRLEYLGDAVIELVVTTYLYNKFPEATSGQMTWSRARAICNATLAALAVKRLSLHKYILVNNVELSADIKNEVELLTVSPYEDVAINDWKYDPPKALADIFESVIGAVFVDCGSSYPTIVPIVERVMKDVLQLLHPNMPRDPVTRLLEFVTKAGCIKAKFRKERSDPNVRRKDSVVVTVHGQIVAGPIVSSNKPLAKGLVAEAAMSLLKDASSEFALCKICTCMSAEDDEETSDLPERNMREKDINVETTEGFAVAGRLRLGEVEEEANEGDAVATDEDTEELERQEVEMLLGAPGTPTSVASDLSRMDIS</sequence>
<reference evidence="14" key="1">
    <citation type="submission" date="2016-06" db="EMBL/GenBank/DDBJ databases">
        <title>Draft Genome sequence of the fungus Inonotus baumii.</title>
        <authorList>
            <person name="Zhu H."/>
            <person name="Lin W."/>
        </authorList>
    </citation>
    <scope>NUCLEOTIDE SEQUENCE</scope>
    <source>
        <strain evidence="14">821</strain>
    </source>
</reference>
<dbReference type="Pfam" id="PF00271">
    <property type="entry name" value="Helicase_C"/>
    <property type="match status" value="1"/>
</dbReference>
<evidence type="ECO:0000256" key="1">
    <source>
        <dbReference type="ARBA" id="ARBA00001946"/>
    </source>
</evidence>
<comment type="caution">
    <text evidence="14">The sequence shown here is derived from an EMBL/GenBank/DDBJ whole genome shotgun (WGS) entry which is preliminary data.</text>
</comment>
<evidence type="ECO:0000256" key="9">
    <source>
        <dbReference type="SAM" id="MobiDB-lite"/>
    </source>
</evidence>
<dbReference type="PROSITE" id="PS50142">
    <property type="entry name" value="RNASE_3_2"/>
    <property type="match status" value="2"/>
</dbReference>
<keyword evidence="3" id="KW-0547">Nucleotide-binding</keyword>
<dbReference type="CDD" id="cd00593">
    <property type="entry name" value="RIBOc"/>
    <property type="match status" value="2"/>
</dbReference>
<dbReference type="FunFam" id="3.40.50.300:FF:000628">
    <property type="entry name" value="Endoribonuclease Dicer"/>
    <property type="match status" value="1"/>
</dbReference>
<dbReference type="PROSITE" id="PS00517">
    <property type="entry name" value="RNASE_3_1"/>
    <property type="match status" value="1"/>
</dbReference>
<dbReference type="Pfam" id="PF00270">
    <property type="entry name" value="DEAD"/>
    <property type="match status" value="1"/>
</dbReference>
<evidence type="ECO:0000313" key="15">
    <source>
        <dbReference type="Proteomes" id="UP000757232"/>
    </source>
</evidence>
<keyword evidence="8" id="KW-0694">RNA-binding</keyword>
<keyword evidence="4" id="KW-0378">Hydrolase</keyword>
<feature type="domain" description="Helicase C-terminal" evidence="12">
    <location>
        <begin position="351"/>
        <end position="518"/>
    </location>
</feature>
<dbReference type="Pfam" id="PF00636">
    <property type="entry name" value="Ribonuclease_3"/>
    <property type="match status" value="2"/>
</dbReference>
<dbReference type="Pfam" id="PF03368">
    <property type="entry name" value="Dicer_dimer"/>
    <property type="match status" value="1"/>
</dbReference>
<feature type="domain" description="Dicer dsRNA-binding fold" evidence="13">
    <location>
        <begin position="549"/>
        <end position="649"/>
    </location>
</feature>
<dbReference type="SMART" id="SM00535">
    <property type="entry name" value="RIBOc"/>
    <property type="match status" value="2"/>
</dbReference>
<keyword evidence="6" id="KW-0067">ATP-binding</keyword>
<evidence type="ECO:0000259" key="11">
    <source>
        <dbReference type="PROSITE" id="PS51192"/>
    </source>
</evidence>
<evidence type="ECO:0000259" key="12">
    <source>
        <dbReference type="PROSITE" id="PS51194"/>
    </source>
</evidence>
<dbReference type="InterPro" id="IPR014001">
    <property type="entry name" value="Helicase_ATP-bd"/>
</dbReference>
<dbReference type="OrthoDB" id="416741at2759"/>
<dbReference type="PANTHER" id="PTHR14950">
    <property type="entry name" value="DICER-RELATED"/>
    <property type="match status" value="1"/>
</dbReference>
<dbReference type="SUPFAM" id="SSF52540">
    <property type="entry name" value="P-loop containing nucleoside triphosphate hydrolases"/>
    <property type="match status" value="1"/>
</dbReference>
<dbReference type="Gene3D" id="3.30.160.380">
    <property type="entry name" value="Dicer dimerisation domain"/>
    <property type="match status" value="1"/>
</dbReference>
<evidence type="ECO:0000259" key="13">
    <source>
        <dbReference type="PROSITE" id="PS51327"/>
    </source>
</evidence>
<comment type="similarity">
    <text evidence="7 8">Belongs to the helicase family. Dicer subfamily.</text>
</comment>